<protein>
    <submittedName>
        <fullName evidence="2">Uncharacterized protein</fullName>
    </submittedName>
</protein>
<reference evidence="2 3" key="1">
    <citation type="journal article" date="2016" name="Mol. Biol. Evol.">
        <title>Comparative Genomics of Early-Diverging Mushroom-Forming Fungi Provides Insights into the Origins of Lignocellulose Decay Capabilities.</title>
        <authorList>
            <person name="Nagy L.G."/>
            <person name="Riley R."/>
            <person name="Tritt A."/>
            <person name="Adam C."/>
            <person name="Daum C."/>
            <person name="Floudas D."/>
            <person name="Sun H."/>
            <person name="Yadav J.S."/>
            <person name="Pangilinan J."/>
            <person name="Larsson K.H."/>
            <person name="Matsuura K."/>
            <person name="Barry K."/>
            <person name="Labutti K."/>
            <person name="Kuo R."/>
            <person name="Ohm R.A."/>
            <person name="Bhattacharya S.S."/>
            <person name="Shirouzu T."/>
            <person name="Yoshinaga Y."/>
            <person name="Martin F.M."/>
            <person name="Grigoriev I.V."/>
            <person name="Hibbett D.S."/>
        </authorList>
    </citation>
    <scope>NUCLEOTIDE SEQUENCE [LARGE SCALE GENOMIC DNA]</scope>
    <source>
        <strain evidence="2 3">HHB12029</strain>
    </source>
</reference>
<organism evidence="2 3">
    <name type="scientific">Exidia glandulosa HHB12029</name>
    <dbReference type="NCBI Taxonomy" id="1314781"/>
    <lineage>
        <taxon>Eukaryota</taxon>
        <taxon>Fungi</taxon>
        <taxon>Dikarya</taxon>
        <taxon>Basidiomycota</taxon>
        <taxon>Agaricomycotina</taxon>
        <taxon>Agaricomycetes</taxon>
        <taxon>Auriculariales</taxon>
        <taxon>Exidiaceae</taxon>
        <taxon>Exidia</taxon>
    </lineage>
</organism>
<keyword evidence="3" id="KW-1185">Reference proteome</keyword>
<evidence type="ECO:0000256" key="1">
    <source>
        <dbReference type="SAM" id="MobiDB-lite"/>
    </source>
</evidence>
<dbReference type="EMBL" id="KV425903">
    <property type="protein sequence ID" value="KZW00132.1"/>
    <property type="molecule type" value="Genomic_DNA"/>
</dbReference>
<evidence type="ECO:0000313" key="2">
    <source>
        <dbReference type="EMBL" id="KZW00132.1"/>
    </source>
</evidence>
<feature type="region of interest" description="Disordered" evidence="1">
    <location>
        <begin position="242"/>
        <end position="261"/>
    </location>
</feature>
<evidence type="ECO:0000313" key="3">
    <source>
        <dbReference type="Proteomes" id="UP000077266"/>
    </source>
</evidence>
<proteinExistence type="predicted"/>
<dbReference type="InParanoid" id="A0A165N2X1"/>
<accession>A0A165N2X1</accession>
<dbReference type="Proteomes" id="UP000077266">
    <property type="component" value="Unassembled WGS sequence"/>
</dbReference>
<dbReference type="AlphaFoldDB" id="A0A165N2X1"/>
<name>A0A165N2X1_EXIGL</name>
<gene>
    <name evidence="2" type="ORF">EXIGLDRAFT_761995</name>
</gene>
<sequence>MTFSFRFRLPPSSHRRSFNKFGRRSCLHHLGLITQLGAPTIFTASSRIALSLSAPDPLPTLAACAQPPPRSFNILGSLHMLSSVLSSLVLVLKRQRSGCSARDLLATIRPSCNLTSSSRRAVTLAISSPLYVSRATLRTASSQSYALSVHHPVYSPASGPQAATPCARLRIRQRSRSFRVRVLDRKRRSQPSRRRTETCIVYATRQARSAMLASDATGSRAALRTASSRYRVTRPSAFIAAGRSSSNAQARRVGARPCPGS</sequence>